<keyword evidence="3" id="KW-1185">Reference proteome</keyword>
<evidence type="ECO:0000256" key="1">
    <source>
        <dbReference type="SAM" id="MobiDB-lite"/>
    </source>
</evidence>
<dbReference type="EMBL" id="CP094528">
    <property type="protein sequence ID" value="UOE42681.1"/>
    <property type="molecule type" value="Genomic_DNA"/>
</dbReference>
<feature type="compositionally biased region" description="Low complexity" evidence="1">
    <location>
        <begin position="1"/>
        <end position="33"/>
    </location>
</feature>
<dbReference type="RefSeq" id="WP_243553613.1">
    <property type="nucleotide sequence ID" value="NZ_CP094528.1"/>
</dbReference>
<reference evidence="2 3" key="1">
    <citation type="submission" date="2022-03" db="EMBL/GenBank/DDBJ databases">
        <title>Mucilaginibacter sp. isolated from the gut of Protaetia brevitarsis seulensis larvae.</title>
        <authorList>
            <person name="Won M."/>
            <person name="Kim S.-J."/>
            <person name="Kwon S.-W."/>
        </authorList>
    </citation>
    <scope>NUCLEOTIDE SEQUENCE [LARGE SCALE GENOMIC DNA]</scope>
    <source>
        <strain evidence="2 3">CFWR-12</strain>
    </source>
</reference>
<proteinExistence type="predicted"/>
<organism evidence="2 3">
    <name type="scientific">Agromyces larvae</name>
    <dbReference type="NCBI Taxonomy" id="2929802"/>
    <lineage>
        <taxon>Bacteria</taxon>
        <taxon>Bacillati</taxon>
        <taxon>Actinomycetota</taxon>
        <taxon>Actinomycetes</taxon>
        <taxon>Micrococcales</taxon>
        <taxon>Microbacteriaceae</taxon>
        <taxon>Agromyces</taxon>
    </lineage>
</organism>
<gene>
    <name evidence="2" type="ORF">MTO99_10790</name>
</gene>
<name>A0ABY4BTY3_9MICO</name>
<evidence type="ECO:0000313" key="3">
    <source>
        <dbReference type="Proteomes" id="UP000832097"/>
    </source>
</evidence>
<evidence type="ECO:0000313" key="2">
    <source>
        <dbReference type="EMBL" id="UOE42681.1"/>
    </source>
</evidence>
<accession>A0ABY4BTY3</accession>
<dbReference type="Proteomes" id="UP000832097">
    <property type="component" value="Chromosome"/>
</dbReference>
<feature type="region of interest" description="Disordered" evidence="1">
    <location>
        <begin position="1"/>
        <end position="45"/>
    </location>
</feature>
<sequence length="123" mass="12454">MTEASEASGQGSPEASGQGSPEPSGQGSPGASGRPEPSGPRSYRLFRGDRLVLELRGEPGILVSTSAPPPLPGAGPVTHPFATATFHTAETEGELGALLRGASDLDAFLVAAEQAGYRVERVG</sequence>
<protein>
    <submittedName>
        <fullName evidence="2">Uncharacterized protein</fullName>
    </submittedName>
</protein>